<dbReference type="CDD" id="cd16667">
    <property type="entry name" value="RING-H2_RNF126-like"/>
    <property type="match status" value="1"/>
</dbReference>
<accession>A0AAP0DN04</accession>
<keyword evidence="3" id="KW-0808">Transferase</keyword>
<dbReference type="SMART" id="SM00184">
    <property type="entry name" value="RING"/>
    <property type="match status" value="1"/>
</dbReference>
<dbReference type="Pfam" id="PF14369">
    <property type="entry name" value="Zn_ribbon_19"/>
    <property type="match status" value="1"/>
</dbReference>
<evidence type="ECO:0000256" key="8">
    <source>
        <dbReference type="PROSITE-ProRule" id="PRU00175"/>
    </source>
</evidence>
<keyword evidence="5 8" id="KW-0863">Zinc-finger</keyword>
<evidence type="ECO:0000256" key="4">
    <source>
        <dbReference type="ARBA" id="ARBA00022723"/>
    </source>
</evidence>
<keyword evidence="12" id="KW-1185">Reference proteome</keyword>
<feature type="domain" description="RING-type" evidence="10">
    <location>
        <begin position="230"/>
        <end position="271"/>
    </location>
</feature>
<dbReference type="InterPro" id="IPR039525">
    <property type="entry name" value="RNF126-like_zinc-ribbon"/>
</dbReference>
<dbReference type="GO" id="GO:0016567">
    <property type="term" value="P:protein ubiquitination"/>
    <property type="evidence" value="ECO:0007669"/>
    <property type="project" value="TreeGrafter"/>
</dbReference>
<comment type="caution">
    <text evidence="11">The sequence shown here is derived from an EMBL/GenBank/DDBJ whole genome shotgun (WGS) entry which is preliminary data.</text>
</comment>
<evidence type="ECO:0000256" key="1">
    <source>
        <dbReference type="ARBA" id="ARBA00000900"/>
    </source>
</evidence>
<dbReference type="InterPro" id="IPR001841">
    <property type="entry name" value="Znf_RING"/>
</dbReference>
<keyword evidence="6" id="KW-0833">Ubl conjugation pathway</keyword>
<feature type="region of interest" description="Disordered" evidence="9">
    <location>
        <begin position="323"/>
        <end position="342"/>
    </location>
</feature>
<dbReference type="Proteomes" id="UP001408789">
    <property type="component" value="Unassembled WGS sequence"/>
</dbReference>
<reference evidence="11 12" key="1">
    <citation type="submission" date="2024-04" db="EMBL/GenBank/DDBJ databases">
        <title>The reference genome of an endangered Asteraceae, Deinandra increscens subsp. villosa, native to the Central Coast of California.</title>
        <authorList>
            <person name="Guilliams M."/>
            <person name="Hasenstab-Lehman K."/>
            <person name="Meyer R."/>
            <person name="Mcevoy S."/>
        </authorList>
    </citation>
    <scope>NUCLEOTIDE SEQUENCE [LARGE SCALE GENOMIC DNA]</scope>
    <source>
        <tissue evidence="11">Leaf</tissue>
    </source>
</reference>
<feature type="region of interest" description="Disordered" evidence="9">
    <location>
        <begin position="281"/>
        <end position="311"/>
    </location>
</feature>
<dbReference type="EMBL" id="JBCNJP010000006">
    <property type="protein sequence ID" value="KAK9078071.1"/>
    <property type="molecule type" value="Genomic_DNA"/>
</dbReference>
<evidence type="ECO:0000256" key="2">
    <source>
        <dbReference type="ARBA" id="ARBA00012483"/>
    </source>
</evidence>
<comment type="catalytic activity">
    <reaction evidence="1">
        <text>S-ubiquitinyl-[E2 ubiquitin-conjugating enzyme]-L-cysteine + [acceptor protein]-L-lysine = [E2 ubiquitin-conjugating enzyme]-L-cysteine + N(6)-ubiquitinyl-[acceptor protein]-L-lysine.</text>
        <dbReference type="EC" id="2.3.2.27"/>
    </reaction>
</comment>
<proteinExistence type="predicted"/>
<dbReference type="InterPro" id="IPR013083">
    <property type="entry name" value="Znf_RING/FYVE/PHD"/>
</dbReference>
<evidence type="ECO:0000256" key="7">
    <source>
        <dbReference type="ARBA" id="ARBA00022833"/>
    </source>
</evidence>
<dbReference type="SUPFAM" id="SSF57850">
    <property type="entry name" value="RING/U-box"/>
    <property type="match status" value="1"/>
</dbReference>
<dbReference type="PANTHER" id="PTHR15710:SF217">
    <property type="entry name" value="E3 UBIQUITIN-PROTEIN LIGASE RDUF2"/>
    <property type="match status" value="1"/>
</dbReference>
<name>A0AAP0DN04_9ASTR</name>
<sequence>MEEERETTRYWCYACARVVNPVMEVESIKCSLCHGGFMEEMESVRTDERNLDDGSDSDRGVALWAPILLGMINTPLHHRRLRQLASDNESDQENDPRSESELDPELESLRQRRSSAAILHLLHGIRASMVSESEQNEGGRHNIHEGGRVIFVNPFSQTIVVQGGNHVNSINMSQNRAFGSFGDYFLGAGLEQLLQQLAENDPNRYGTPPAQKEAVEEMPTVTVKENSIQCSVCLDEFDVGSEARKMPCKHMFHGDCILPWLALHSSCPVCRYQLPADESKMNQEQEGSRGDLGNSNRVASGPGNGEERQTSVSISWPFSGLFSMNSTSGESGSAPREHEDGH</sequence>
<keyword evidence="7" id="KW-0862">Zinc</keyword>
<dbReference type="PANTHER" id="PTHR15710">
    <property type="entry name" value="E3 UBIQUITIN-PROTEIN LIGASE PRAJA"/>
    <property type="match status" value="1"/>
</dbReference>
<dbReference type="GO" id="GO:0005737">
    <property type="term" value="C:cytoplasm"/>
    <property type="evidence" value="ECO:0007669"/>
    <property type="project" value="TreeGrafter"/>
</dbReference>
<dbReference type="EC" id="2.3.2.27" evidence="2"/>
<protein>
    <recommendedName>
        <fullName evidence="2">RING-type E3 ubiquitin transferase</fullName>
        <ecNumber evidence="2">2.3.2.27</ecNumber>
    </recommendedName>
</protein>
<dbReference type="FunFam" id="3.30.40.10:FF:000022">
    <property type="entry name" value="E3 ubiquitin-protein ligase RING1-like"/>
    <property type="match status" value="1"/>
</dbReference>
<evidence type="ECO:0000256" key="6">
    <source>
        <dbReference type="ARBA" id="ARBA00022786"/>
    </source>
</evidence>
<dbReference type="AlphaFoldDB" id="A0AAP0DN04"/>
<dbReference type="PROSITE" id="PS50089">
    <property type="entry name" value="ZF_RING_2"/>
    <property type="match status" value="1"/>
</dbReference>
<evidence type="ECO:0000256" key="5">
    <source>
        <dbReference type="ARBA" id="ARBA00022771"/>
    </source>
</evidence>
<evidence type="ECO:0000256" key="3">
    <source>
        <dbReference type="ARBA" id="ARBA00022679"/>
    </source>
</evidence>
<dbReference type="GO" id="GO:0008270">
    <property type="term" value="F:zinc ion binding"/>
    <property type="evidence" value="ECO:0007669"/>
    <property type="project" value="UniProtKB-KW"/>
</dbReference>
<dbReference type="GO" id="GO:0061630">
    <property type="term" value="F:ubiquitin protein ligase activity"/>
    <property type="evidence" value="ECO:0007669"/>
    <property type="project" value="UniProtKB-EC"/>
</dbReference>
<evidence type="ECO:0000256" key="9">
    <source>
        <dbReference type="SAM" id="MobiDB-lite"/>
    </source>
</evidence>
<feature type="region of interest" description="Disordered" evidence="9">
    <location>
        <begin position="86"/>
        <end position="109"/>
    </location>
</feature>
<dbReference type="Gene3D" id="3.30.40.10">
    <property type="entry name" value="Zinc/RING finger domain, C3HC4 (zinc finger)"/>
    <property type="match status" value="1"/>
</dbReference>
<dbReference type="Pfam" id="PF13639">
    <property type="entry name" value="zf-RING_2"/>
    <property type="match status" value="1"/>
</dbReference>
<gene>
    <name evidence="11" type="ORF">SSX86_002128</name>
</gene>
<organism evidence="11 12">
    <name type="scientific">Deinandra increscens subsp. villosa</name>
    <dbReference type="NCBI Taxonomy" id="3103831"/>
    <lineage>
        <taxon>Eukaryota</taxon>
        <taxon>Viridiplantae</taxon>
        <taxon>Streptophyta</taxon>
        <taxon>Embryophyta</taxon>
        <taxon>Tracheophyta</taxon>
        <taxon>Spermatophyta</taxon>
        <taxon>Magnoliopsida</taxon>
        <taxon>eudicotyledons</taxon>
        <taxon>Gunneridae</taxon>
        <taxon>Pentapetalae</taxon>
        <taxon>asterids</taxon>
        <taxon>campanulids</taxon>
        <taxon>Asterales</taxon>
        <taxon>Asteraceae</taxon>
        <taxon>Asteroideae</taxon>
        <taxon>Heliantheae alliance</taxon>
        <taxon>Madieae</taxon>
        <taxon>Madiinae</taxon>
        <taxon>Deinandra</taxon>
    </lineage>
</organism>
<evidence type="ECO:0000259" key="10">
    <source>
        <dbReference type="PROSITE" id="PS50089"/>
    </source>
</evidence>
<keyword evidence="4" id="KW-0479">Metal-binding</keyword>
<evidence type="ECO:0000313" key="11">
    <source>
        <dbReference type="EMBL" id="KAK9078071.1"/>
    </source>
</evidence>
<evidence type="ECO:0000313" key="12">
    <source>
        <dbReference type="Proteomes" id="UP001408789"/>
    </source>
</evidence>